<dbReference type="RefSeq" id="WP_210038506.1">
    <property type="nucleotide sequence ID" value="NZ_JBHLVU010000022.1"/>
</dbReference>
<protein>
    <recommendedName>
        <fullName evidence="1">Oxidoreductase molybdopterin-binding domain-containing protein</fullName>
    </recommendedName>
</protein>
<sequence>MSISRTIMIDHFGQPLRETSPEQMALLAGNVFALTERVPEAGGDAFDFAAWYAAWRTLQGIGQQTPEPSHLKVEGADSFEAVIPWEQLAEAAVQYAIEGQPLQKGGPIRLYVPNGSSACLNVKSVVMCRFLHEEASRGEVSYGFKSTFSPQDMRIKR</sequence>
<dbReference type="InterPro" id="IPR000572">
    <property type="entry name" value="OxRdtase_Mopterin-bd_dom"/>
</dbReference>
<reference evidence="2 3" key="1">
    <citation type="submission" date="2021-07" db="EMBL/GenBank/DDBJ databases">
        <title>Paenibacillus radiodurans sp. nov., isolated from the southeastern edge of Tengger Desert.</title>
        <authorList>
            <person name="Zhang G."/>
        </authorList>
    </citation>
    <scope>NUCLEOTIDE SEQUENCE [LARGE SCALE GENOMIC DNA]</scope>
    <source>
        <strain evidence="2 3">CCM 7311</strain>
    </source>
</reference>
<proteinExistence type="predicted"/>
<dbReference type="SUPFAM" id="SSF56524">
    <property type="entry name" value="Oxidoreductase molybdopterin-binding domain"/>
    <property type="match status" value="1"/>
</dbReference>
<evidence type="ECO:0000259" key="1">
    <source>
        <dbReference type="Pfam" id="PF00174"/>
    </source>
</evidence>
<keyword evidence="3" id="KW-1185">Reference proteome</keyword>
<evidence type="ECO:0000313" key="2">
    <source>
        <dbReference type="EMBL" id="MBW7457899.1"/>
    </source>
</evidence>
<feature type="domain" description="Oxidoreductase molybdopterin-binding" evidence="1">
    <location>
        <begin position="60"/>
        <end position="134"/>
    </location>
</feature>
<organism evidence="2 3">
    <name type="scientific">Paenibacillus sepulcri</name>
    <dbReference type="NCBI Taxonomy" id="359917"/>
    <lineage>
        <taxon>Bacteria</taxon>
        <taxon>Bacillati</taxon>
        <taxon>Bacillota</taxon>
        <taxon>Bacilli</taxon>
        <taxon>Bacillales</taxon>
        <taxon>Paenibacillaceae</taxon>
        <taxon>Paenibacillus</taxon>
    </lineage>
</organism>
<name>A0ABS7CAH1_9BACL</name>
<dbReference type="Gene3D" id="3.90.420.10">
    <property type="entry name" value="Oxidoreductase, molybdopterin-binding domain"/>
    <property type="match status" value="1"/>
</dbReference>
<accession>A0ABS7CAH1</accession>
<dbReference type="EMBL" id="JAHZIK010001001">
    <property type="protein sequence ID" value="MBW7457899.1"/>
    <property type="molecule type" value="Genomic_DNA"/>
</dbReference>
<dbReference type="Pfam" id="PF00174">
    <property type="entry name" value="Oxidored_molyb"/>
    <property type="match status" value="1"/>
</dbReference>
<gene>
    <name evidence="2" type="ORF">K0U00_28050</name>
</gene>
<dbReference type="Proteomes" id="UP001519887">
    <property type="component" value="Unassembled WGS sequence"/>
</dbReference>
<dbReference type="InterPro" id="IPR036374">
    <property type="entry name" value="OxRdtase_Mopterin-bd_sf"/>
</dbReference>
<comment type="caution">
    <text evidence="2">The sequence shown here is derived from an EMBL/GenBank/DDBJ whole genome shotgun (WGS) entry which is preliminary data.</text>
</comment>
<evidence type="ECO:0000313" key="3">
    <source>
        <dbReference type="Proteomes" id="UP001519887"/>
    </source>
</evidence>